<feature type="signal peptide" evidence="1">
    <location>
        <begin position="1"/>
        <end position="19"/>
    </location>
</feature>
<dbReference type="Proteomes" id="UP000319257">
    <property type="component" value="Unassembled WGS sequence"/>
</dbReference>
<evidence type="ECO:0008006" key="4">
    <source>
        <dbReference type="Google" id="ProtNLM"/>
    </source>
</evidence>
<dbReference type="GeneID" id="41976754"/>
<dbReference type="FunCoup" id="A0A507AWP7">
    <property type="interactions" value="160"/>
</dbReference>
<dbReference type="AlphaFoldDB" id="A0A507AWP7"/>
<dbReference type="GO" id="GO:0005737">
    <property type="term" value="C:cytoplasm"/>
    <property type="evidence" value="ECO:0007669"/>
    <property type="project" value="TreeGrafter"/>
</dbReference>
<keyword evidence="3" id="KW-1185">Reference proteome</keyword>
<dbReference type="InterPro" id="IPR013078">
    <property type="entry name" value="His_Pase_superF_clade-1"/>
</dbReference>
<dbReference type="InParanoid" id="A0A507AWP7"/>
<dbReference type="InterPro" id="IPR050275">
    <property type="entry name" value="PGM_Phosphatase"/>
</dbReference>
<dbReference type="EMBL" id="SKBQ01000067">
    <property type="protein sequence ID" value="TPX09419.1"/>
    <property type="molecule type" value="Genomic_DNA"/>
</dbReference>
<evidence type="ECO:0000313" key="2">
    <source>
        <dbReference type="EMBL" id="TPX09419.1"/>
    </source>
</evidence>
<accession>A0A507AWP7</accession>
<sequence length="327" mass="37111">MPVWFAVYLALVWSQIAFSSAPESMACHYKFEIQPDYFVDYFEAARQCPGKKLTTRPNLGLIDKSYNDGKQSQAVSETSLPWERFAAHIRGLNADSPDHVSYKVLFLMRHGLGVHNVFMEKVGGQAWRDYWSHLDGDGNVVFRDAKLVDQGVQQANILAGFWSKAVSELKVPLPETVYSSPLARCLETTRIVFSRLFEQLGQSLHPNIKELLRERLTDHTCDSRSSRTWIENNYPTFIIEPGFTENDELWKRDRSETPDEHVARKHTVLEDIFSNDPHQFIALTIHSYAMSAILRACGSEEFRIAEGSLVALVVRAEKIGASQLGTS</sequence>
<dbReference type="InterPro" id="IPR029033">
    <property type="entry name" value="His_PPase_superfam"/>
</dbReference>
<evidence type="ECO:0000256" key="1">
    <source>
        <dbReference type="SAM" id="SignalP"/>
    </source>
</evidence>
<dbReference type="Gene3D" id="3.40.50.1240">
    <property type="entry name" value="Phosphoglycerate mutase-like"/>
    <property type="match status" value="1"/>
</dbReference>
<feature type="chain" id="PRO_5021343512" description="Phosphoglycerate mutase" evidence="1">
    <location>
        <begin position="20"/>
        <end position="327"/>
    </location>
</feature>
<name>A0A507AWP7_9PEZI</name>
<dbReference type="Pfam" id="PF00300">
    <property type="entry name" value="His_Phos_1"/>
    <property type="match status" value="1"/>
</dbReference>
<dbReference type="CDD" id="cd07067">
    <property type="entry name" value="HP_PGM_like"/>
    <property type="match status" value="1"/>
</dbReference>
<dbReference type="PANTHER" id="PTHR48100:SF1">
    <property type="entry name" value="HISTIDINE PHOSPHATASE FAMILY PROTEIN-RELATED"/>
    <property type="match status" value="1"/>
</dbReference>
<dbReference type="PANTHER" id="PTHR48100">
    <property type="entry name" value="BROAD-SPECIFICITY PHOSPHATASE YOR283W-RELATED"/>
    <property type="match status" value="1"/>
</dbReference>
<evidence type="ECO:0000313" key="3">
    <source>
        <dbReference type="Proteomes" id="UP000319257"/>
    </source>
</evidence>
<gene>
    <name evidence="2" type="ORF">E0L32_009307</name>
</gene>
<proteinExistence type="predicted"/>
<dbReference type="GO" id="GO:0016791">
    <property type="term" value="F:phosphatase activity"/>
    <property type="evidence" value="ECO:0007669"/>
    <property type="project" value="TreeGrafter"/>
</dbReference>
<protein>
    <recommendedName>
        <fullName evidence="4">Phosphoglycerate mutase</fullName>
    </recommendedName>
</protein>
<comment type="caution">
    <text evidence="2">The sequence shown here is derived from an EMBL/GenBank/DDBJ whole genome shotgun (WGS) entry which is preliminary data.</text>
</comment>
<organism evidence="2 3">
    <name type="scientific">Thyridium curvatum</name>
    <dbReference type="NCBI Taxonomy" id="1093900"/>
    <lineage>
        <taxon>Eukaryota</taxon>
        <taxon>Fungi</taxon>
        <taxon>Dikarya</taxon>
        <taxon>Ascomycota</taxon>
        <taxon>Pezizomycotina</taxon>
        <taxon>Sordariomycetes</taxon>
        <taxon>Sordariomycetidae</taxon>
        <taxon>Thyridiales</taxon>
        <taxon>Thyridiaceae</taxon>
        <taxon>Thyridium</taxon>
    </lineage>
</organism>
<reference evidence="2 3" key="1">
    <citation type="submission" date="2019-06" db="EMBL/GenBank/DDBJ databases">
        <title>Draft genome sequence of the filamentous fungus Phialemoniopsis curvata isolated from diesel fuel.</title>
        <authorList>
            <person name="Varaljay V.A."/>
            <person name="Lyon W.J."/>
            <person name="Crouch A.L."/>
            <person name="Drake C.E."/>
            <person name="Hollomon J.M."/>
            <person name="Nadeau L.J."/>
            <person name="Nunn H.S."/>
            <person name="Stevenson B.S."/>
            <person name="Bojanowski C.L."/>
            <person name="Crookes-Goodson W.J."/>
        </authorList>
    </citation>
    <scope>NUCLEOTIDE SEQUENCE [LARGE SCALE GENOMIC DNA]</scope>
    <source>
        <strain evidence="2 3">D216</strain>
    </source>
</reference>
<dbReference type="OrthoDB" id="496981at2759"/>
<keyword evidence="1" id="KW-0732">Signal</keyword>
<dbReference type="RefSeq" id="XP_030991130.1">
    <property type="nucleotide sequence ID" value="XM_031144258.1"/>
</dbReference>
<dbReference type="SUPFAM" id="SSF53254">
    <property type="entry name" value="Phosphoglycerate mutase-like"/>
    <property type="match status" value="1"/>
</dbReference>